<sequence length="662" mass="75206">MERLLKKRRVLRSQTTKLTNETEERQASLTITEAVSFHARLIKLQQQLEHVNEEIEPLVPEEEAENEYQQVYDYQDRITACLAVLQLRVDSGSSTTQAEVNSAGSGTAIQTTTPAPITTTSVKTRVKLPKIELIKFTGRRSDWQAFWEVFEQVVDKNEDLTDTDRFHYLRASVTGDAAAALAGLPSTSRCYNDAIQLLRKRFGNEELLAQEHLKSLIDLKPVRSSDDVRGLRRLYDTLAAHIRGLEALGRKLDTFSSMLLPIAQRAMPQDILLDFNRSGETSNAQVRVLCDGGSQRSYITSDTSRKMGCTLLGHERLTVGVFGGHQEEREFRRVRVTLKTRRGCERELEVLETDVICDQPIPSPPGNVLQKLISLGYEAADFSTDSGAEKVELLIGSDHLWDFTTGRCVKLGKRLRAVETSIGWTVQGPIESDIEQTNCLHTVTLRTSVIEKETTDILTKFWTLESIGVNESEDNEKPCEALEFFEDNIKRDGNRYEVALPWKSEISLEDNKEIALKRLSQLANRLRRAPDLLQEYDTTIRQYGVSDIAERVEDETIRNHCVYHMPHQAVIRDSRKLRVVFDASSRGKNSKSLNDNLETGPNLTADLIERVESINHHHMDRLVVVTKKRLPEWWRAVHQLWLPGSVCVRLGHHSGVHPLQRD</sequence>
<dbReference type="EMBL" id="JARKHS020007165">
    <property type="protein sequence ID" value="KAK8781949.1"/>
    <property type="molecule type" value="Genomic_DNA"/>
</dbReference>
<protein>
    <recommendedName>
        <fullName evidence="3">Peptidase aspartic putative domain-containing protein</fullName>
    </recommendedName>
</protein>
<dbReference type="InterPro" id="IPR005312">
    <property type="entry name" value="DUF1759"/>
</dbReference>
<dbReference type="Pfam" id="PF03564">
    <property type="entry name" value="DUF1759"/>
    <property type="match status" value="1"/>
</dbReference>
<proteinExistence type="predicted"/>
<dbReference type="AlphaFoldDB" id="A0AAQ4F4C2"/>
<evidence type="ECO:0000313" key="2">
    <source>
        <dbReference type="Proteomes" id="UP001321473"/>
    </source>
</evidence>
<organism evidence="1 2">
    <name type="scientific">Amblyomma americanum</name>
    <name type="common">Lone star tick</name>
    <dbReference type="NCBI Taxonomy" id="6943"/>
    <lineage>
        <taxon>Eukaryota</taxon>
        <taxon>Metazoa</taxon>
        <taxon>Ecdysozoa</taxon>
        <taxon>Arthropoda</taxon>
        <taxon>Chelicerata</taxon>
        <taxon>Arachnida</taxon>
        <taxon>Acari</taxon>
        <taxon>Parasitiformes</taxon>
        <taxon>Ixodida</taxon>
        <taxon>Ixodoidea</taxon>
        <taxon>Ixodidae</taxon>
        <taxon>Amblyomminae</taxon>
        <taxon>Amblyomma</taxon>
    </lineage>
</organism>
<dbReference type="Proteomes" id="UP001321473">
    <property type="component" value="Unassembled WGS sequence"/>
</dbReference>
<dbReference type="PANTHER" id="PTHR47331">
    <property type="entry name" value="PHD-TYPE DOMAIN-CONTAINING PROTEIN"/>
    <property type="match status" value="1"/>
</dbReference>
<evidence type="ECO:0000313" key="1">
    <source>
        <dbReference type="EMBL" id="KAK8781949.1"/>
    </source>
</evidence>
<name>A0AAQ4F4C2_AMBAM</name>
<dbReference type="PANTHER" id="PTHR47331:SF5">
    <property type="entry name" value="RIBONUCLEASE H"/>
    <property type="match status" value="1"/>
</dbReference>
<keyword evidence="2" id="KW-1185">Reference proteome</keyword>
<gene>
    <name evidence="1" type="ORF">V5799_016710</name>
</gene>
<comment type="caution">
    <text evidence="1">The sequence shown here is derived from an EMBL/GenBank/DDBJ whole genome shotgun (WGS) entry which is preliminary data.</text>
</comment>
<accession>A0AAQ4F4C2</accession>
<evidence type="ECO:0008006" key="3">
    <source>
        <dbReference type="Google" id="ProtNLM"/>
    </source>
</evidence>
<reference evidence="1 2" key="1">
    <citation type="journal article" date="2023" name="Arcadia Sci">
        <title>De novo assembly of a long-read Amblyomma americanum tick genome.</title>
        <authorList>
            <person name="Chou S."/>
            <person name="Poskanzer K.E."/>
            <person name="Rollins M."/>
            <person name="Thuy-Boun P.S."/>
        </authorList>
    </citation>
    <scope>NUCLEOTIDE SEQUENCE [LARGE SCALE GENOMIC DNA]</scope>
    <source>
        <strain evidence="1">F_SG_1</strain>
        <tissue evidence="1">Salivary glands</tissue>
    </source>
</reference>